<dbReference type="PIRSF" id="PIRSF017082">
    <property type="entry name" value="YflP"/>
    <property type="match status" value="1"/>
</dbReference>
<evidence type="ECO:0000256" key="1">
    <source>
        <dbReference type="ARBA" id="ARBA00006987"/>
    </source>
</evidence>
<keyword evidence="4" id="KW-1185">Reference proteome</keyword>
<dbReference type="RefSeq" id="WP_230551824.1">
    <property type="nucleotide sequence ID" value="NZ_JAJISD010000007.1"/>
</dbReference>
<dbReference type="CDD" id="cd07012">
    <property type="entry name" value="PBP2_Bug_TTT"/>
    <property type="match status" value="1"/>
</dbReference>
<evidence type="ECO:0000313" key="4">
    <source>
        <dbReference type="Proteomes" id="UP001198862"/>
    </source>
</evidence>
<sequence length="326" mass="33669">MKKTVSLLLALALSIPCMMAGQAEAQTYPDRPVRLIVPFPPGGATDVNARILAAELTALLKQPFVIDNRPGASGTIGIDLVAKAPPDGYTLGVSGVGPTAILPIIDPKLPYNPARDLEIVAGLGRIDFVLVARPGLPVANLPELVAYAKANPGKVTYATAGVAGPQQLQIEHLSLLAGMKLFLVPFPGDSQATAAVVAGDVDIALMGIATGIGLVKAGKVKALAMAGSERSPTLPEVATAAEQTGFTEFTGYTWNLLVAPKGTPAAVIARLNEAIAEAAGKPEVQAKLEALGIRPLGGSAAAVTEFVARETEKNRRVIEVTGIRRE</sequence>
<dbReference type="SUPFAM" id="SSF53850">
    <property type="entry name" value="Periplasmic binding protein-like II"/>
    <property type="match status" value="1"/>
</dbReference>
<gene>
    <name evidence="3" type="ORF">LJ725_17005</name>
</gene>
<evidence type="ECO:0000256" key="2">
    <source>
        <dbReference type="SAM" id="SignalP"/>
    </source>
</evidence>
<organism evidence="3 4">
    <name type="scientific">Reyranella aquatilis</name>
    <dbReference type="NCBI Taxonomy" id="2035356"/>
    <lineage>
        <taxon>Bacteria</taxon>
        <taxon>Pseudomonadati</taxon>
        <taxon>Pseudomonadota</taxon>
        <taxon>Alphaproteobacteria</taxon>
        <taxon>Hyphomicrobiales</taxon>
        <taxon>Reyranellaceae</taxon>
        <taxon>Reyranella</taxon>
    </lineage>
</organism>
<dbReference type="Proteomes" id="UP001198862">
    <property type="component" value="Unassembled WGS sequence"/>
</dbReference>
<feature type="chain" id="PRO_5046779814" evidence="2">
    <location>
        <begin position="26"/>
        <end position="326"/>
    </location>
</feature>
<dbReference type="InterPro" id="IPR005064">
    <property type="entry name" value="BUG"/>
</dbReference>
<name>A0ABS8KX86_9HYPH</name>
<feature type="signal peptide" evidence="2">
    <location>
        <begin position="1"/>
        <end position="25"/>
    </location>
</feature>
<comment type="similarity">
    <text evidence="1">Belongs to the UPF0065 (bug) family.</text>
</comment>
<dbReference type="PANTHER" id="PTHR42928">
    <property type="entry name" value="TRICARBOXYLATE-BINDING PROTEIN"/>
    <property type="match status" value="1"/>
</dbReference>
<dbReference type="EMBL" id="JAJISD010000007">
    <property type="protein sequence ID" value="MCC8430671.1"/>
    <property type="molecule type" value="Genomic_DNA"/>
</dbReference>
<evidence type="ECO:0000313" key="3">
    <source>
        <dbReference type="EMBL" id="MCC8430671.1"/>
    </source>
</evidence>
<dbReference type="Gene3D" id="3.40.190.10">
    <property type="entry name" value="Periplasmic binding protein-like II"/>
    <property type="match status" value="1"/>
</dbReference>
<dbReference type="InterPro" id="IPR042100">
    <property type="entry name" value="Bug_dom1"/>
</dbReference>
<proteinExistence type="inferred from homology"/>
<dbReference type="Pfam" id="PF03401">
    <property type="entry name" value="TctC"/>
    <property type="match status" value="1"/>
</dbReference>
<protein>
    <submittedName>
        <fullName evidence="3">Tripartite tricarboxylate transporter substrate binding protein</fullName>
    </submittedName>
</protein>
<accession>A0ABS8KX86</accession>
<dbReference type="PANTHER" id="PTHR42928:SF5">
    <property type="entry name" value="BLR1237 PROTEIN"/>
    <property type="match status" value="1"/>
</dbReference>
<reference evidence="3 4" key="1">
    <citation type="submission" date="2021-11" db="EMBL/GenBank/DDBJ databases">
        <authorList>
            <person name="Lee D.-H."/>
            <person name="Kim S.-B."/>
        </authorList>
    </citation>
    <scope>NUCLEOTIDE SEQUENCE [LARGE SCALE GENOMIC DNA]</scope>
    <source>
        <strain evidence="3 4">KCTC 52223</strain>
    </source>
</reference>
<keyword evidence="2" id="KW-0732">Signal</keyword>
<comment type="caution">
    <text evidence="3">The sequence shown here is derived from an EMBL/GenBank/DDBJ whole genome shotgun (WGS) entry which is preliminary data.</text>
</comment>
<dbReference type="Gene3D" id="3.40.190.150">
    <property type="entry name" value="Bordetella uptake gene, domain 1"/>
    <property type="match status" value="1"/>
</dbReference>